<comment type="similarity">
    <text evidence="1">Belongs to the phD/YefM antitoxin family.</text>
</comment>
<dbReference type="InterPro" id="IPR036165">
    <property type="entry name" value="YefM-like_sf"/>
</dbReference>
<protein>
    <submittedName>
        <fullName evidence="2">Prevent-host-death protein</fullName>
    </submittedName>
</protein>
<organism evidence="2 3">
    <name type="scientific">Bifidobacterium pullorum subsp. saeculare</name>
    <dbReference type="NCBI Taxonomy" id="78257"/>
    <lineage>
        <taxon>Bacteria</taxon>
        <taxon>Bacillati</taxon>
        <taxon>Actinomycetota</taxon>
        <taxon>Actinomycetes</taxon>
        <taxon>Bifidobacteriales</taxon>
        <taxon>Bifidobacteriaceae</taxon>
        <taxon>Bifidobacterium</taxon>
    </lineage>
</organism>
<dbReference type="RefSeq" id="WP_204469913.1">
    <property type="nucleotide sequence ID" value="NZ_JACLYU010000210.1"/>
</dbReference>
<keyword evidence="3" id="KW-1185">Reference proteome</keyword>
<dbReference type="AlphaFoldDB" id="A0A938WXD7"/>
<dbReference type="SUPFAM" id="SSF143120">
    <property type="entry name" value="YefM-like"/>
    <property type="match status" value="1"/>
</dbReference>
<dbReference type="Proteomes" id="UP000718821">
    <property type="component" value="Unassembled WGS sequence"/>
</dbReference>
<reference evidence="2" key="2">
    <citation type="journal article" date="2021" name="Sci. Rep.">
        <title>The distribution of antibiotic resistance genes in chicken gut microbiota commensals.</title>
        <authorList>
            <person name="Juricova H."/>
            <person name="Matiasovicova J."/>
            <person name="Kubasova T."/>
            <person name="Cejkova D."/>
            <person name="Rychlik I."/>
        </authorList>
    </citation>
    <scope>NUCLEOTIDE SEQUENCE</scope>
    <source>
        <strain evidence="2">An836</strain>
    </source>
</reference>
<evidence type="ECO:0000313" key="2">
    <source>
        <dbReference type="EMBL" id="MBM6700630.1"/>
    </source>
</evidence>
<sequence>MPVIKPVSDLRNYTEVLADVRPGSPVFLTRNGRGCYAIVDMADYDLNSRLYNQYLYAQAELGRKSGEEHGWIPFEEVCASLGIDPSEGTGDE</sequence>
<dbReference type="EMBL" id="JACLYU010000210">
    <property type="protein sequence ID" value="MBM6700630.1"/>
    <property type="molecule type" value="Genomic_DNA"/>
</dbReference>
<gene>
    <name evidence="2" type="ORF">H7U32_10150</name>
</gene>
<comment type="caution">
    <text evidence="2">The sequence shown here is derived from an EMBL/GenBank/DDBJ whole genome shotgun (WGS) entry which is preliminary data.</text>
</comment>
<evidence type="ECO:0000313" key="3">
    <source>
        <dbReference type="Proteomes" id="UP000718821"/>
    </source>
</evidence>
<accession>A0A938WXD7</accession>
<name>A0A938WXD7_9BIFI</name>
<evidence type="ECO:0000256" key="1">
    <source>
        <dbReference type="ARBA" id="ARBA00009981"/>
    </source>
</evidence>
<proteinExistence type="inferred from homology"/>
<reference evidence="2" key="1">
    <citation type="submission" date="2020-08" db="EMBL/GenBank/DDBJ databases">
        <authorList>
            <person name="Cejkova D."/>
            <person name="Kubasova T."/>
            <person name="Jahodarova E."/>
            <person name="Rychlik I."/>
        </authorList>
    </citation>
    <scope>NUCLEOTIDE SEQUENCE</scope>
    <source>
        <strain evidence="2">An836</strain>
    </source>
</reference>